<evidence type="ECO:0000256" key="1">
    <source>
        <dbReference type="ARBA" id="ARBA00004117"/>
    </source>
</evidence>
<evidence type="ECO:0000256" key="3">
    <source>
        <dbReference type="ARBA" id="ARBA00023143"/>
    </source>
</evidence>
<comment type="subcellular location">
    <subcellularLocation>
        <location evidence="1 4">Bacterial flagellum basal body</location>
    </subcellularLocation>
</comment>
<dbReference type="EMBL" id="UGGP01000001">
    <property type="protein sequence ID" value="STO08469.1"/>
    <property type="molecule type" value="Genomic_DNA"/>
</dbReference>
<sequence>MQINPVSMIGTQPTTLPSVKDTPSQFGSYLNEAMRSLNDVQQATSAARADLAVGKADLHQVMIQSEESSIAMQLAIEVRNKAVEAYQEMMRMQV</sequence>
<keyword evidence="7" id="KW-0969">Cilium</keyword>
<evidence type="ECO:0000256" key="6">
    <source>
        <dbReference type="SAM" id="MobiDB-lite"/>
    </source>
</evidence>
<dbReference type="GO" id="GO:0071973">
    <property type="term" value="P:bacterial-type flagellum-dependent cell motility"/>
    <property type="evidence" value="ECO:0007669"/>
    <property type="project" value="InterPro"/>
</dbReference>
<dbReference type="STRING" id="1397694.GCA_000702585_02336"/>
<comment type="similarity">
    <text evidence="2 4">Belongs to the FliE family.</text>
</comment>
<evidence type="ECO:0000313" key="8">
    <source>
        <dbReference type="Proteomes" id="UP000254060"/>
    </source>
</evidence>
<organism evidence="7 8">
    <name type="scientific">Exiguobacterium aurantiacum</name>
    <dbReference type="NCBI Taxonomy" id="33987"/>
    <lineage>
        <taxon>Bacteria</taxon>
        <taxon>Bacillati</taxon>
        <taxon>Bacillota</taxon>
        <taxon>Bacilli</taxon>
        <taxon>Bacillales</taxon>
        <taxon>Bacillales Family XII. Incertae Sedis</taxon>
        <taxon>Exiguobacterium</taxon>
    </lineage>
</organism>
<evidence type="ECO:0000256" key="2">
    <source>
        <dbReference type="ARBA" id="ARBA00009272"/>
    </source>
</evidence>
<dbReference type="NCBIfam" id="TIGR00205">
    <property type="entry name" value="fliE"/>
    <property type="match status" value="1"/>
</dbReference>
<reference evidence="7 8" key="1">
    <citation type="submission" date="2018-06" db="EMBL/GenBank/DDBJ databases">
        <authorList>
            <consortium name="Pathogen Informatics"/>
            <person name="Doyle S."/>
        </authorList>
    </citation>
    <scope>NUCLEOTIDE SEQUENCE [LARGE SCALE GENOMIC DNA]</scope>
    <source>
        <strain evidence="7 8">NCTC13163</strain>
    </source>
</reference>
<dbReference type="GO" id="GO:0009425">
    <property type="term" value="C:bacterial-type flagellum basal body"/>
    <property type="evidence" value="ECO:0007669"/>
    <property type="project" value="UniProtKB-SubCell"/>
</dbReference>
<dbReference type="HAMAP" id="MF_00724">
    <property type="entry name" value="FliE"/>
    <property type="match status" value="1"/>
</dbReference>
<dbReference type="Proteomes" id="UP000254060">
    <property type="component" value="Unassembled WGS sequence"/>
</dbReference>
<accession>A0A377FUI8</accession>
<dbReference type="PANTHER" id="PTHR34653">
    <property type="match status" value="1"/>
</dbReference>
<dbReference type="RefSeq" id="WP_024370100.1">
    <property type="nucleotide sequence ID" value="NZ_UGGP01000001.1"/>
</dbReference>
<gene>
    <name evidence="4 7" type="primary">fliE</name>
    <name evidence="7" type="ORF">NCTC13163_01840</name>
</gene>
<proteinExistence type="inferred from homology"/>
<evidence type="ECO:0000313" key="7">
    <source>
        <dbReference type="EMBL" id="STO08469.1"/>
    </source>
</evidence>
<dbReference type="AlphaFoldDB" id="A0A377FUI8"/>
<evidence type="ECO:0000256" key="5">
    <source>
        <dbReference type="NCBIfam" id="TIGR00205"/>
    </source>
</evidence>
<name>A0A377FUI8_9BACL</name>
<dbReference type="Pfam" id="PF02049">
    <property type="entry name" value="FliE"/>
    <property type="match status" value="1"/>
</dbReference>
<feature type="region of interest" description="Disordered" evidence="6">
    <location>
        <begin position="1"/>
        <end position="22"/>
    </location>
</feature>
<dbReference type="PANTHER" id="PTHR34653:SF1">
    <property type="entry name" value="FLAGELLAR HOOK-BASAL BODY COMPLEX PROTEIN FLIE"/>
    <property type="match status" value="1"/>
</dbReference>
<dbReference type="GO" id="GO:0003774">
    <property type="term" value="F:cytoskeletal motor activity"/>
    <property type="evidence" value="ECO:0007669"/>
    <property type="project" value="InterPro"/>
</dbReference>
<protein>
    <recommendedName>
        <fullName evidence="4 5">Flagellar hook-basal body complex protein FliE</fullName>
    </recommendedName>
</protein>
<keyword evidence="7" id="KW-0282">Flagellum</keyword>
<keyword evidence="7" id="KW-0966">Cell projection</keyword>
<dbReference type="OrthoDB" id="9812413at2"/>
<evidence type="ECO:0000256" key="4">
    <source>
        <dbReference type="HAMAP-Rule" id="MF_00724"/>
    </source>
</evidence>
<dbReference type="PRINTS" id="PR01006">
    <property type="entry name" value="FLGHOOKFLIE"/>
</dbReference>
<keyword evidence="3 4" id="KW-0975">Bacterial flagellum</keyword>
<dbReference type="InterPro" id="IPR001624">
    <property type="entry name" value="FliE"/>
</dbReference>
<dbReference type="GO" id="GO:0005198">
    <property type="term" value="F:structural molecule activity"/>
    <property type="evidence" value="ECO:0007669"/>
    <property type="project" value="UniProtKB-UniRule"/>
</dbReference>